<dbReference type="SMART" id="SM00320">
    <property type="entry name" value="WD40"/>
    <property type="match status" value="5"/>
</dbReference>
<dbReference type="InterPro" id="IPR001680">
    <property type="entry name" value="WD40_rpt"/>
</dbReference>
<protein>
    <submittedName>
        <fullName evidence="8">Lethal(2) giant larvae protein sro77</fullName>
    </submittedName>
</protein>
<dbReference type="GO" id="GO:0045159">
    <property type="term" value="F:myosin II binding"/>
    <property type="evidence" value="ECO:0007669"/>
    <property type="project" value="TreeGrafter"/>
</dbReference>
<dbReference type="PANTHER" id="PTHR10241:SF25">
    <property type="entry name" value="TOMOSYN, ISOFORM C"/>
    <property type="match status" value="1"/>
</dbReference>
<dbReference type="OrthoDB" id="19944at2759"/>
<dbReference type="PROSITE" id="PS50082">
    <property type="entry name" value="WD_REPEATS_2"/>
    <property type="match status" value="2"/>
</dbReference>
<evidence type="ECO:0000259" key="7">
    <source>
        <dbReference type="Pfam" id="PF08596"/>
    </source>
</evidence>
<evidence type="ECO:0000313" key="9">
    <source>
        <dbReference type="Proteomes" id="UP000501346"/>
    </source>
</evidence>
<feature type="repeat" description="WD" evidence="5">
    <location>
        <begin position="245"/>
        <end position="274"/>
    </location>
</feature>
<evidence type="ECO:0000256" key="6">
    <source>
        <dbReference type="SAM" id="MobiDB-lite"/>
    </source>
</evidence>
<reference evidence="8 9" key="1">
    <citation type="journal article" date="2019" name="BMC Genomics">
        <title>Chromosome level assembly and comparative genome analysis confirm lager-brewing yeasts originated from a single hybridization.</title>
        <authorList>
            <person name="Salazar A.N."/>
            <person name="Gorter de Vries A.R."/>
            <person name="van den Broek M."/>
            <person name="Brouwers N."/>
            <person name="de la Torre Cortes P."/>
            <person name="Kuijpers N.G.A."/>
            <person name="Daran J.G."/>
            <person name="Abeel T."/>
        </authorList>
    </citation>
    <scope>NUCLEOTIDE SEQUENCE [LARGE SCALE GENOMIC DNA]</scope>
    <source>
        <strain evidence="8 9">CBS 1483</strain>
    </source>
</reference>
<name>A0A6C1DLQ7_SACPS</name>
<accession>A0A6C1DLQ7</accession>
<evidence type="ECO:0000256" key="1">
    <source>
        <dbReference type="ARBA" id="ARBA00008070"/>
    </source>
</evidence>
<keyword evidence="9" id="KW-1185">Reference proteome</keyword>
<dbReference type="GO" id="GO:0006893">
    <property type="term" value="P:Golgi to plasma membrane transport"/>
    <property type="evidence" value="ECO:0007669"/>
    <property type="project" value="TreeGrafter"/>
</dbReference>
<dbReference type="InterPro" id="IPR013905">
    <property type="entry name" value="Lgl_C_dom"/>
</dbReference>
<evidence type="ECO:0000256" key="3">
    <source>
        <dbReference type="ARBA" id="ARBA00022574"/>
    </source>
</evidence>
<dbReference type="FunFam" id="2.130.10.10:FF:000911">
    <property type="entry name" value="Putative Rab GTPase-binding protein"/>
    <property type="match status" value="1"/>
</dbReference>
<keyword evidence="2" id="KW-0268">Exocytosis</keyword>
<feature type="domain" description="Lethal giant larvae (Lgl)-like C-terminal" evidence="7">
    <location>
        <begin position="514"/>
        <end position="916"/>
    </location>
</feature>
<dbReference type="EMBL" id="CP048984">
    <property type="protein sequence ID" value="QID77911.1"/>
    <property type="molecule type" value="Genomic_DNA"/>
</dbReference>
<feature type="repeat" description="WD" evidence="5">
    <location>
        <begin position="457"/>
        <end position="498"/>
    </location>
</feature>
<dbReference type="GO" id="GO:0005737">
    <property type="term" value="C:cytoplasm"/>
    <property type="evidence" value="ECO:0007669"/>
    <property type="project" value="TreeGrafter"/>
</dbReference>
<comment type="similarity">
    <text evidence="1">Belongs to the WD repeat L(2)GL family.</text>
</comment>
<dbReference type="Pfam" id="PF08596">
    <property type="entry name" value="Lgl_C"/>
    <property type="match status" value="1"/>
</dbReference>
<dbReference type="InterPro" id="IPR036322">
    <property type="entry name" value="WD40_repeat_dom_sf"/>
</dbReference>
<dbReference type="GO" id="GO:0019905">
    <property type="term" value="F:syntaxin binding"/>
    <property type="evidence" value="ECO:0007669"/>
    <property type="project" value="TreeGrafter"/>
</dbReference>
<evidence type="ECO:0000313" key="8">
    <source>
        <dbReference type="EMBL" id="QID77911.1"/>
    </source>
</evidence>
<dbReference type="Gene3D" id="2.130.10.10">
    <property type="entry name" value="YVTN repeat-like/Quinoprotein amine dehydrogenase"/>
    <property type="match status" value="2"/>
</dbReference>
<dbReference type="InterPro" id="IPR015943">
    <property type="entry name" value="WD40/YVTN_repeat-like_dom_sf"/>
</dbReference>
<dbReference type="Proteomes" id="UP000501346">
    <property type="component" value="Chromosome ScII"/>
</dbReference>
<dbReference type="PANTHER" id="PTHR10241">
    <property type="entry name" value="LETHAL 2 GIANT LARVAE PROTEIN"/>
    <property type="match status" value="1"/>
</dbReference>
<gene>
    <name evidence="8" type="primary">SRO77_1</name>
    <name evidence="8" type="ORF">GRS66_000102</name>
</gene>
<evidence type="ECO:0000256" key="5">
    <source>
        <dbReference type="PROSITE-ProRule" id="PRU00221"/>
    </source>
</evidence>
<keyword evidence="4" id="KW-0677">Repeat</keyword>
<dbReference type="GO" id="GO:0006887">
    <property type="term" value="P:exocytosis"/>
    <property type="evidence" value="ECO:0007669"/>
    <property type="project" value="UniProtKB-KW"/>
</dbReference>
<dbReference type="AlphaFoldDB" id="A0A6C1DLQ7"/>
<feature type="region of interest" description="Disordered" evidence="6">
    <location>
        <begin position="932"/>
        <end position="958"/>
    </location>
</feature>
<proteinExistence type="inferred from homology"/>
<evidence type="ECO:0000256" key="2">
    <source>
        <dbReference type="ARBA" id="ARBA00022483"/>
    </source>
</evidence>
<dbReference type="GO" id="GO:0005886">
    <property type="term" value="C:plasma membrane"/>
    <property type="evidence" value="ECO:0007669"/>
    <property type="project" value="TreeGrafter"/>
</dbReference>
<organism evidence="8 9">
    <name type="scientific">Saccharomyces pastorianus</name>
    <name type="common">Lager yeast</name>
    <name type="synonym">Saccharomyces cerevisiae x Saccharomyces eubayanus</name>
    <dbReference type="NCBI Taxonomy" id="27292"/>
    <lineage>
        <taxon>Eukaryota</taxon>
        <taxon>Fungi</taxon>
        <taxon>Dikarya</taxon>
        <taxon>Ascomycota</taxon>
        <taxon>Saccharomycotina</taxon>
        <taxon>Saccharomycetes</taxon>
        <taxon>Saccharomycetales</taxon>
        <taxon>Saccharomycetaceae</taxon>
        <taxon>Saccharomyces</taxon>
    </lineage>
</organism>
<dbReference type="GO" id="GO:0005096">
    <property type="term" value="F:GTPase activator activity"/>
    <property type="evidence" value="ECO:0007669"/>
    <property type="project" value="TreeGrafter"/>
</dbReference>
<sequence length="1010" mass="111589">MFKKSRHLKNVSNAIKSARVHDVSNGINSKFFDTKKICTYGINGRITVTTFDYTQSLLAVATTAGEIHVYGQKQIEVVFTLKNRPQIKHMRFIKGIYLIAVDEKSNIIVLSVHSKQILTTVFCPNSITCIETDPSLDWMLIGLESGSILIYDVDRNQMSKLKIENFQKSVFLPKERLSPVISIQWNPRDIGTILISYEHITVIYSFIDYKAKQHFFYQLEPYAPGGDLSTNIEKKRTPKVIQSLYHPNSLHILTVHEDNSLVFWDVNSGKLIQARSIFETHVNFPNPALKDCSFTETPAIFKVSWLCQRNPEYTSLLIATKATENPCLPQEITMIDLGGTPMYSVTSFDAMSKYYAKPVQQKLFSLIGKAPLINFLPLPKASPYFGGCHDTNLILLLLEDGELETLIYPAGSFSSKASIFPRSLAWVRPTVTTCIAQSVQKNLWLGMMTIAQSESFLKGGIPATRNIRRHETRSALLTGHSNGSVRIWDASHSEVTDNAVFEVNTAKVLNRATNLAIKNISFASETLELAVSSEVGDVILFKFETNKFYGQLPKSDALQLKFSRFSLDDSKTILVDVSDRGPTNVKQGFIPSTVIHAKKGAVSAIMNSNIGFVAVGFIEGTLIILDRRGPAIIFNENIRVISKTGSSYVSTVHFCVMEYGDDGFSSILMLCGTDIGELMTFKILPATNGRFEVKFTDATKTNNQGTILGINSFAKDTGYSCSATISKMQGLSKGIAIPGFVTISGANDIRLVSPGKSKDTHALFKYPIATSGLSFIPIIDGKGERKLSTIMIVLLINGDIKVLTVPELKEVKNLRCPVPLSAQYVENSSILENGDIVIRTGKFQASLISVLNESATGTNHTADISQHTPIDTLYNPDLKIGYRPQVNSLQWARGTIYCTPYQLDELLGGIERPESKYEESAIARGCISSSSSNAARKLPPGTEDHRYARPVRSSGRSNGYGVLKSVSRAIETRLDTVETTINDYATTMGQTMNDAMEETGRDMMKSAVGF</sequence>
<keyword evidence="3 5" id="KW-0853">WD repeat</keyword>
<evidence type="ECO:0000256" key="4">
    <source>
        <dbReference type="ARBA" id="ARBA00022737"/>
    </source>
</evidence>
<dbReference type="SUPFAM" id="SSF50978">
    <property type="entry name" value="WD40 repeat-like"/>
    <property type="match status" value="2"/>
</dbReference>